<evidence type="ECO:0000256" key="1">
    <source>
        <dbReference type="SAM" id="MobiDB-lite"/>
    </source>
</evidence>
<organism evidence="3 4">
    <name type="scientific">Phormidesmis priestleyi</name>
    <dbReference type="NCBI Taxonomy" id="268141"/>
    <lineage>
        <taxon>Bacteria</taxon>
        <taxon>Bacillati</taxon>
        <taxon>Cyanobacteriota</taxon>
        <taxon>Cyanophyceae</taxon>
        <taxon>Leptolyngbyales</taxon>
        <taxon>Leptolyngbyaceae</taxon>
        <taxon>Phormidesmis</taxon>
    </lineage>
</organism>
<dbReference type="InterPro" id="IPR051465">
    <property type="entry name" value="Cell_Envelope_Struct_Comp"/>
</dbReference>
<dbReference type="AlphaFoldDB" id="A0A2W4Z3S8"/>
<feature type="compositionally biased region" description="Pro residues" evidence="1">
    <location>
        <begin position="79"/>
        <end position="95"/>
    </location>
</feature>
<feature type="domain" description="SLH" evidence="2">
    <location>
        <begin position="155"/>
        <end position="218"/>
    </location>
</feature>
<dbReference type="PROSITE" id="PS51272">
    <property type="entry name" value="SLH"/>
    <property type="match status" value="3"/>
</dbReference>
<feature type="non-terminal residue" evidence="3">
    <location>
        <position position="1"/>
    </location>
</feature>
<evidence type="ECO:0000313" key="4">
    <source>
        <dbReference type="Proteomes" id="UP000249794"/>
    </source>
</evidence>
<dbReference type="PANTHER" id="PTHR43308:SF5">
    <property type="entry name" value="S-LAYER PROTEIN _ PEPTIDOGLYCAN ENDO-BETA-N-ACETYLGLUCOSAMINIDASE"/>
    <property type="match status" value="1"/>
</dbReference>
<dbReference type="EMBL" id="QBMP01000136">
    <property type="protein sequence ID" value="PZO52935.1"/>
    <property type="molecule type" value="Genomic_DNA"/>
</dbReference>
<proteinExistence type="predicted"/>
<name>A0A2W4Z3S8_9CYAN</name>
<feature type="compositionally biased region" description="Polar residues" evidence="1">
    <location>
        <begin position="68"/>
        <end position="77"/>
    </location>
</feature>
<accession>A0A2W4Z3S8</accession>
<feature type="domain" description="SLH" evidence="2">
    <location>
        <begin position="92"/>
        <end position="154"/>
    </location>
</feature>
<protein>
    <submittedName>
        <fullName evidence="3">S-layer protein</fullName>
    </submittedName>
</protein>
<comment type="caution">
    <text evidence="3">The sequence shown here is derived from an EMBL/GenBank/DDBJ whole genome shotgun (WGS) entry which is preliminary data.</text>
</comment>
<dbReference type="PANTHER" id="PTHR43308">
    <property type="entry name" value="OUTER MEMBRANE PROTEIN ALPHA-RELATED"/>
    <property type="match status" value="1"/>
</dbReference>
<reference evidence="4" key="1">
    <citation type="submission" date="2018-04" db="EMBL/GenBank/DDBJ databases">
        <authorList>
            <person name="Cornet L."/>
        </authorList>
    </citation>
    <scope>NUCLEOTIDE SEQUENCE [LARGE SCALE GENOMIC DNA]</scope>
</reference>
<dbReference type="Pfam" id="PF00395">
    <property type="entry name" value="SLH"/>
    <property type="match status" value="2"/>
</dbReference>
<reference evidence="3 4" key="2">
    <citation type="submission" date="2018-06" db="EMBL/GenBank/DDBJ databases">
        <title>Metagenomic assembly of (sub)arctic Cyanobacteria and their associated microbiome from non-axenic cultures.</title>
        <authorList>
            <person name="Baurain D."/>
        </authorList>
    </citation>
    <scope>NUCLEOTIDE SEQUENCE [LARGE SCALE GENOMIC DNA]</scope>
    <source>
        <strain evidence="3">ULC027bin1</strain>
    </source>
</reference>
<feature type="domain" description="SLH" evidence="2">
    <location>
        <begin position="221"/>
        <end position="286"/>
    </location>
</feature>
<gene>
    <name evidence="3" type="ORF">DCF15_13155</name>
</gene>
<dbReference type="Proteomes" id="UP000249794">
    <property type="component" value="Unassembled WGS sequence"/>
</dbReference>
<evidence type="ECO:0000259" key="2">
    <source>
        <dbReference type="PROSITE" id="PS51272"/>
    </source>
</evidence>
<dbReference type="InterPro" id="IPR001119">
    <property type="entry name" value="SLH_dom"/>
</dbReference>
<sequence>YAKPTPFAGPGAQKFIMGQTDGISPIGYTKIFLKPGWRLTRQTLTSNNSRTGRTYLANDSTVAQLIQQSGSGPVVQQPTPTPTPTPTTPPTPAPASFPDVAGDIYASHINRAVQLGFISGFAEDNTFRPRASLTREQLVSMVVEGLDIAPQGTVAAAPYPDVPANRWSAAKIKTAKDLGIISGYQDGTFKAMQPVTRAELMAIMRRAAEYRDKTTTLVPDQTPKTFSDTQGHWAQRVIADMSGYCGIATALNESGTSFAPNTPAQRNYAAAAVVRLLDCARTAPGT</sequence>
<evidence type="ECO:0000313" key="3">
    <source>
        <dbReference type="EMBL" id="PZO52935.1"/>
    </source>
</evidence>
<feature type="region of interest" description="Disordered" evidence="1">
    <location>
        <begin position="68"/>
        <end position="96"/>
    </location>
</feature>